<dbReference type="SUPFAM" id="SSF50022">
    <property type="entry name" value="ISP domain"/>
    <property type="match status" value="1"/>
</dbReference>
<keyword evidence="2" id="KW-0479">Metal-binding</keyword>
<keyword evidence="1" id="KW-0001">2Fe-2S</keyword>
<sequence length="130" mass="13031">MIGRRTTFKGLGALGVALVLAGCGSDDDRGGPSAEAGEVLATTSEVPVGGGLVLADKKIVLTRPTAGEFLAFSAICTHQSGELSVTDEGLHCSLHGSVFSIDDGSVVRAPATDPLPTVAITVEGDQILAA</sequence>
<dbReference type="InterPro" id="IPR006311">
    <property type="entry name" value="TAT_signal"/>
</dbReference>
<gene>
    <name evidence="6" type="ORF">GCM10009668_06370</name>
</gene>
<proteinExistence type="predicted"/>
<dbReference type="Gene3D" id="2.102.10.10">
    <property type="entry name" value="Rieske [2Fe-2S] iron-sulphur domain"/>
    <property type="match status" value="1"/>
</dbReference>
<dbReference type="PROSITE" id="PS51318">
    <property type="entry name" value="TAT"/>
    <property type="match status" value="1"/>
</dbReference>
<name>A0ABN1TMC5_9ACTN</name>
<evidence type="ECO:0000256" key="1">
    <source>
        <dbReference type="ARBA" id="ARBA00022714"/>
    </source>
</evidence>
<dbReference type="CDD" id="cd03467">
    <property type="entry name" value="Rieske"/>
    <property type="match status" value="1"/>
</dbReference>
<dbReference type="PROSITE" id="PS51257">
    <property type="entry name" value="PROKAR_LIPOPROTEIN"/>
    <property type="match status" value="1"/>
</dbReference>
<dbReference type="RefSeq" id="WP_343991277.1">
    <property type="nucleotide sequence ID" value="NZ_BAAALG010000002.1"/>
</dbReference>
<dbReference type="InterPro" id="IPR036922">
    <property type="entry name" value="Rieske_2Fe-2S_sf"/>
</dbReference>
<evidence type="ECO:0000256" key="3">
    <source>
        <dbReference type="ARBA" id="ARBA00023004"/>
    </source>
</evidence>
<dbReference type="Pfam" id="PF00355">
    <property type="entry name" value="Rieske"/>
    <property type="match status" value="1"/>
</dbReference>
<comment type="caution">
    <text evidence="6">The sequence shown here is derived from an EMBL/GenBank/DDBJ whole genome shotgun (WGS) entry which is preliminary data.</text>
</comment>
<evidence type="ECO:0000259" key="5">
    <source>
        <dbReference type="PROSITE" id="PS51296"/>
    </source>
</evidence>
<dbReference type="EMBL" id="BAAALG010000002">
    <property type="protein sequence ID" value="GAA1093617.1"/>
    <property type="molecule type" value="Genomic_DNA"/>
</dbReference>
<organism evidence="6 7">
    <name type="scientific">Nocardioides dubius</name>
    <dbReference type="NCBI Taxonomy" id="317019"/>
    <lineage>
        <taxon>Bacteria</taxon>
        <taxon>Bacillati</taxon>
        <taxon>Actinomycetota</taxon>
        <taxon>Actinomycetes</taxon>
        <taxon>Propionibacteriales</taxon>
        <taxon>Nocardioidaceae</taxon>
        <taxon>Nocardioides</taxon>
    </lineage>
</organism>
<feature type="domain" description="Rieske" evidence="5">
    <location>
        <begin position="38"/>
        <end position="129"/>
    </location>
</feature>
<accession>A0ABN1TMC5</accession>
<keyword evidence="4" id="KW-0411">Iron-sulfur</keyword>
<protein>
    <submittedName>
        <fullName evidence="6">Rieske (2Fe-2S) protein</fullName>
    </submittedName>
</protein>
<evidence type="ECO:0000313" key="7">
    <source>
        <dbReference type="Proteomes" id="UP001501581"/>
    </source>
</evidence>
<keyword evidence="3" id="KW-0408">Iron</keyword>
<reference evidence="6 7" key="1">
    <citation type="journal article" date="2019" name="Int. J. Syst. Evol. Microbiol.">
        <title>The Global Catalogue of Microorganisms (GCM) 10K type strain sequencing project: providing services to taxonomists for standard genome sequencing and annotation.</title>
        <authorList>
            <consortium name="The Broad Institute Genomics Platform"/>
            <consortium name="The Broad Institute Genome Sequencing Center for Infectious Disease"/>
            <person name="Wu L."/>
            <person name="Ma J."/>
        </authorList>
    </citation>
    <scope>NUCLEOTIDE SEQUENCE [LARGE SCALE GENOMIC DNA]</scope>
    <source>
        <strain evidence="6 7">JCM 13008</strain>
    </source>
</reference>
<dbReference type="Proteomes" id="UP001501581">
    <property type="component" value="Unassembled WGS sequence"/>
</dbReference>
<keyword evidence="7" id="KW-1185">Reference proteome</keyword>
<dbReference type="InterPro" id="IPR017941">
    <property type="entry name" value="Rieske_2Fe-2S"/>
</dbReference>
<evidence type="ECO:0000313" key="6">
    <source>
        <dbReference type="EMBL" id="GAA1093617.1"/>
    </source>
</evidence>
<evidence type="ECO:0000256" key="2">
    <source>
        <dbReference type="ARBA" id="ARBA00022723"/>
    </source>
</evidence>
<evidence type="ECO:0000256" key="4">
    <source>
        <dbReference type="ARBA" id="ARBA00023014"/>
    </source>
</evidence>
<dbReference type="PROSITE" id="PS51296">
    <property type="entry name" value="RIESKE"/>
    <property type="match status" value="1"/>
</dbReference>